<evidence type="ECO:0000313" key="3">
    <source>
        <dbReference type="Proteomes" id="UP001569428"/>
    </source>
</evidence>
<dbReference type="EMBL" id="JBGMEK010000085">
    <property type="protein sequence ID" value="MFA0813322.1"/>
    <property type="molecule type" value="Genomic_DNA"/>
</dbReference>
<comment type="caution">
    <text evidence="2">The sequence shown here is derived from an EMBL/GenBank/DDBJ whole genome shotgun (WGS) entry which is preliminary data.</text>
</comment>
<keyword evidence="3" id="KW-1185">Reference proteome</keyword>
<sequence>MKKLISFLLIFLSNVCFAVGWEELSIESANERKINIVISYNEKRYCHRVEVSLPSKIIFENIGERELWSVHYRTITERDKGWQLFPKGAEIILPVKSLTKNGNNISMCLSELDLRFGYLSVNYGGLAGSPPMIVLIKISDFK</sequence>
<keyword evidence="1" id="KW-0732">Signal</keyword>
<evidence type="ECO:0000256" key="1">
    <source>
        <dbReference type="SAM" id="SignalP"/>
    </source>
</evidence>
<protein>
    <recommendedName>
        <fullName evidence="4">Intracellular proteinase inhibitor</fullName>
    </recommendedName>
</protein>
<dbReference type="Proteomes" id="UP001569428">
    <property type="component" value="Unassembled WGS sequence"/>
</dbReference>
<evidence type="ECO:0000313" key="2">
    <source>
        <dbReference type="EMBL" id="MFA0813322.1"/>
    </source>
</evidence>
<feature type="chain" id="PRO_5046711695" description="Intracellular proteinase inhibitor" evidence="1">
    <location>
        <begin position="19"/>
        <end position="142"/>
    </location>
</feature>
<evidence type="ECO:0008006" key="4">
    <source>
        <dbReference type="Google" id="ProtNLM"/>
    </source>
</evidence>
<feature type="signal peptide" evidence="1">
    <location>
        <begin position="1"/>
        <end position="18"/>
    </location>
</feature>
<organism evidence="2 3">
    <name type="scientific">Microbulbifer epialgicus</name>
    <dbReference type="NCBI Taxonomy" id="393907"/>
    <lineage>
        <taxon>Bacteria</taxon>
        <taxon>Pseudomonadati</taxon>
        <taxon>Pseudomonadota</taxon>
        <taxon>Gammaproteobacteria</taxon>
        <taxon>Cellvibrionales</taxon>
        <taxon>Microbulbiferaceae</taxon>
        <taxon>Microbulbifer</taxon>
    </lineage>
</organism>
<dbReference type="RefSeq" id="WP_371841131.1">
    <property type="nucleotide sequence ID" value="NZ_JBGMEK010000085.1"/>
</dbReference>
<proteinExistence type="predicted"/>
<reference evidence="2 3" key="1">
    <citation type="submission" date="2024-08" db="EMBL/GenBank/DDBJ databases">
        <authorList>
            <person name="Ishaq N."/>
        </authorList>
    </citation>
    <scope>NUCLEOTIDE SEQUENCE [LARGE SCALE GENOMIC DNA]</scope>
    <source>
        <strain evidence="2 3">DSM 18651</strain>
    </source>
</reference>
<accession>A0ABV4P4Z1</accession>
<gene>
    <name evidence="2" type="ORF">ACCI49_20690</name>
</gene>
<name>A0ABV4P4Z1_9GAMM</name>